<feature type="repeat" description="TPR" evidence="1">
    <location>
        <begin position="32"/>
        <end position="65"/>
    </location>
</feature>
<organism evidence="2 3">
    <name type="scientific">Stenotrophomonas chelatiphaga</name>
    <dbReference type="NCBI Taxonomy" id="517011"/>
    <lineage>
        <taxon>Bacteria</taxon>
        <taxon>Pseudomonadati</taxon>
        <taxon>Pseudomonadota</taxon>
        <taxon>Gammaproteobacteria</taxon>
        <taxon>Lysobacterales</taxon>
        <taxon>Lysobacteraceae</taxon>
        <taxon>Stenotrophomonas</taxon>
    </lineage>
</organism>
<proteinExistence type="predicted"/>
<name>A0A0R0C9Q0_9GAMM</name>
<feature type="repeat" description="TPR" evidence="1">
    <location>
        <begin position="168"/>
        <end position="201"/>
    </location>
</feature>
<evidence type="ECO:0000256" key="1">
    <source>
        <dbReference type="PROSITE-ProRule" id="PRU00339"/>
    </source>
</evidence>
<dbReference type="Proteomes" id="UP000051386">
    <property type="component" value="Unassembled WGS sequence"/>
</dbReference>
<evidence type="ECO:0000313" key="3">
    <source>
        <dbReference type="Proteomes" id="UP000051386"/>
    </source>
</evidence>
<dbReference type="Pfam" id="PF14559">
    <property type="entry name" value="TPR_19"/>
    <property type="match status" value="1"/>
</dbReference>
<keyword evidence="1" id="KW-0802">TPR repeat</keyword>
<dbReference type="Pfam" id="PF13432">
    <property type="entry name" value="TPR_16"/>
    <property type="match status" value="2"/>
</dbReference>
<dbReference type="PANTHER" id="PTHR12558:SF13">
    <property type="entry name" value="CELL DIVISION CYCLE PROTEIN 27 HOMOLOG"/>
    <property type="match status" value="1"/>
</dbReference>
<evidence type="ECO:0000313" key="2">
    <source>
        <dbReference type="EMBL" id="KRG65899.1"/>
    </source>
</evidence>
<dbReference type="InterPro" id="IPR011990">
    <property type="entry name" value="TPR-like_helical_dom_sf"/>
</dbReference>
<dbReference type="SMART" id="SM00028">
    <property type="entry name" value="TPR"/>
    <property type="match status" value="6"/>
</dbReference>
<dbReference type="AlphaFoldDB" id="A0A0R0C9Q0"/>
<sequence length="689" mass="75215">MQEQILQALRRHDADQAVQLATRWIADEPQLPQAHRWHALALQQQGQLPAAVESLQRALALSPDDADLHLQHAGLLLALHQFEAAEAALGRTTGFNPNELSAYLMQAHLALARNDVDEAEKQLKLAARVDAENPEVVALSGMVALRRGALDEALAQLSSAVRALPDDPRIVYALGTAYLRKDMLAFAEQAFRRVLVLNPKMTALHGLLVQLALRQDNPAAAAELIEQALQQPGQDSVAMRRFAAQLALQSGQPLQARDHLRPLLAANAGDPQLLQLLLMAWQRLGRDDEARSELDAVLADHDQLHNLWLARLSVEGVGSEGAVAVGERWLAAMPAHLPALETRMRLHDMTGEHDAAEAMAERILALEPGRVSGATRLVDGLVQRDPAAAAARVQQMVDAAEGRAREDLRTWLGEVHDRGGQPREALRTWLELHADNVANRLPLPPQAKAPASWPALGEVDPELASRPMFLWGAPGSNVEKVMSALSAASPLVRVDRFGATPPDDAFQNYNTLQDLASGKLSPQGLVDGWRARLPSRGLSNDTVIDWLLFWDNALLWALRPALPQGRLLVVLRDPRDMLLDWIAYGSGAQLAITSLQEAAEWLARALTQVAVLNEQDLYPHVLVRVDAAGNDPQAMALLLSEVMGVQLPVAPNIGPPRLPSGHWRNYREVMGAAIDLLTPVAVRLGYPEE</sequence>
<keyword evidence="3" id="KW-1185">Reference proteome</keyword>
<dbReference type="PROSITE" id="PS50005">
    <property type="entry name" value="TPR"/>
    <property type="match status" value="2"/>
</dbReference>
<dbReference type="EMBL" id="LDJK01000115">
    <property type="protein sequence ID" value="KRG65899.1"/>
    <property type="molecule type" value="Genomic_DNA"/>
</dbReference>
<reference evidence="2 3" key="1">
    <citation type="submission" date="2015-05" db="EMBL/GenBank/DDBJ databases">
        <title>Genome sequencing and analysis of members of genus Stenotrophomonas.</title>
        <authorList>
            <person name="Patil P.P."/>
            <person name="Midha S."/>
            <person name="Patil P.B."/>
        </authorList>
    </citation>
    <scope>NUCLEOTIDE SEQUENCE [LARGE SCALE GENOMIC DNA]</scope>
    <source>
        <strain evidence="2 3">DSM 21508</strain>
    </source>
</reference>
<dbReference type="PANTHER" id="PTHR12558">
    <property type="entry name" value="CELL DIVISION CYCLE 16,23,27"/>
    <property type="match status" value="1"/>
</dbReference>
<accession>A0A0R0C9Q0</accession>
<gene>
    <name evidence="2" type="ORF">ABB28_17320</name>
</gene>
<protein>
    <submittedName>
        <fullName evidence="2">Adenylate cyclase</fullName>
    </submittedName>
</protein>
<dbReference type="Gene3D" id="1.25.40.10">
    <property type="entry name" value="Tetratricopeptide repeat domain"/>
    <property type="match status" value="3"/>
</dbReference>
<dbReference type="RefSeq" id="WP_057687593.1">
    <property type="nucleotide sequence ID" value="NZ_LDJK01000115.1"/>
</dbReference>
<comment type="caution">
    <text evidence="2">The sequence shown here is derived from an EMBL/GenBank/DDBJ whole genome shotgun (WGS) entry which is preliminary data.</text>
</comment>
<dbReference type="PATRIC" id="fig|517011.3.peg.220"/>
<dbReference type="SUPFAM" id="SSF48452">
    <property type="entry name" value="TPR-like"/>
    <property type="match status" value="2"/>
</dbReference>
<dbReference type="InterPro" id="IPR019734">
    <property type="entry name" value="TPR_rpt"/>
</dbReference>